<organism evidence="1 2">
    <name type="scientific">Mesorhizobium delmotii</name>
    <dbReference type="NCBI Taxonomy" id="1631247"/>
    <lineage>
        <taxon>Bacteria</taxon>
        <taxon>Pseudomonadati</taxon>
        <taxon>Pseudomonadota</taxon>
        <taxon>Alphaproteobacteria</taxon>
        <taxon>Hyphomicrobiales</taxon>
        <taxon>Phyllobacteriaceae</taxon>
        <taxon>Mesorhizobium</taxon>
    </lineage>
</organism>
<proteinExistence type="predicted"/>
<dbReference type="EMBL" id="FUIG01000026">
    <property type="protein sequence ID" value="SJM31568.1"/>
    <property type="molecule type" value="Genomic_DNA"/>
</dbReference>
<evidence type="ECO:0000313" key="2">
    <source>
        <dbReference type="Proteomes" id="UP000245698"/>
    </source>
</evidence>
<dbReference type="Proteomes" id="UP000245698">
    <property type="component" value="Unassembled WGS sequence"/>
</dbReference>
<keyword evidence="2" id="KW-1185">Reference proteome</keyword>
<accession>A0A2P9AK98</accession>
<gene>
    <name evidence="1" type="ORF">BQ8482_20183</name>
</gene>
<protein>
    <submittedName>
        <fullName evidence="1">Uncharacterized protein</fullName>
    </submittedName>
</protein>
<sequence>MSKVGLAVVCSDVSRCGEADINDLAILIAGWLDRAGTSDFA</sequence>
<reference evidence="2" key="1">
    <citation type="submission" date="2016-12" db="EMBL/GenBank/DDBJ databases">
        <authorList>
            <person name="Brunel B."/>
        </authorList>
    </citation>
    <scope>NUCLEOTIDE SEQUENCE [LARGE SCALE GENOMIC DNA]</scope>
</reference>
<evidence type="ECO:0000313" key="1">
    <source>
        <dbReference type="EMBL" id="SJM31568.1"/>
    </source>
</evidence>
<dbReference type="AlphaFoldDB" id="A0A2P9AK98"/>
<name>A0A2P9AK98_9HYPH</name>